<dbReference type="InterPro" id="IPR052155">
    <property type="entry name" value="Biofilm_reg_signaling"/>
</dbReference>
<protein>
    <submittedName>
        <fullName evidence="5">Diguanylate cyclase (GGDEF)-like protein/PAS domain S-box-containing protein</fullName>
    </submittedName>
</protein>
<dbReference type="InterPro" id="IPR043128">
    <property type="entry name" value="Rev_trsase/Diguanyl_cyclase"/>
</dbReference>
<dbReference type="InterPro" id="IPR001610">
    <property type="entry name" value="PAC"/>
</dbReference>
<dbReference type="PROSITE" id="PS50113">
    <property type="entry name" value="PAC"/>
    <property type="match status" value="1"/>
</dbReference>
<dbReference type="PROSITE" id="PS50883">
    <property type="entry name" value="EAL"/>
    <property type="match status" value="1"/>
</dbReference>
<gene>
    <name evidence="5" type="ORF">HNQ61_001395</name>
</gene>
<dbReference type="FunFam" id="3.20.20.450:FF:000001">
    <property type="entry name" value="Cyclic di-GMP phosphodiesterase yahA"/>
    <property type="match status" value="1"/>
</dbReference>
<dbReference type="AlphaFoldDB" id="A0A841GVK5"/>
<evidence type="ECO:0000313" key="6">
    <source>
        <dbReference type="Proteomes" id="UP000582837"/>
    </source>
</evidence>
<dbReference type="SUPFAM" id="SSF55073">
    <property type="entry name" value="Nucleotide cyclase"/>
    <property type="match status" value="1"/>
</dbReference>
<dbReference type="PANTHER" id="PTHR44757:SF2">
    <property type="entry name" value="BIOFILM ARCHITECTURE MAINTENANCE PROTEIN MBAA"/>
    <property type="match status" value="1"/>
</dbReference>
<evidence type="ECO:0000259" key="3">
    <source>
        <dbReference type="PROSITE" id="PS50883"/>
    </source>
</evidence>
<name>A0A841GVK5_9BACT</name>
<feature type="domain" description="PAS" evidence="1">
    <location>
        <begin position="145"/>
        <end position="216"/>
    </location>
</feature>
<dbReference type="InterPro" id="IPR035919">
    <property type="entry name" value="EAL_sf"/>
</dbReference>
<evidence type="ECO:0000313" key="5">
    <source>
        <dbReference type="EMBL" id="MBB6069778.1"/>
    </source>
</evidence>
<dbReference type="Pfam" id="PF00990">
    <property type="entry name" value="GGDEF"/>
    <property type="match status" value="1"/>
</dbReference>
<accession>A0A841GVK5</accession>
<dbReference type="Gene3D" id="3.30.450.20">
    <property type="entry name" value="PAS domain"/>
    <property type="match status" value="2"/>
</dbReference>
<comment type="caution">
    <text evidence="5">The sequence shown here is derived from an EMBL/GenBank/DDBJ whole genome shotgun (WGS) entry which is preliminary data.</text>
</comment>
<dbReference type="NCBIfam" id="TIGR00254">
    <property type="entry name" value="GGDEF"/>
    <property type="match status" value="1"/>
</dbReference>
<dbReference type="InterPro" id="IPR000014">
    <property type="entry name" value="PAS"/>
</dbReference>
<dbReference type="EMBL" id="JACHIA010000003">
    <property type="protein sequence ID" value="MBB6069778.1"/>
    <property type="molecule type" value="Genomic_DNA"/>
</dbReference>
<dbReference type="InterPro" id="IPR013656">
    <property type="entry name" value="PAS_4"/>
</dbReference>
<dbReference type="SUPFAM" id="SSF141868">
    <property type="entry name" value="EAL domain-like"/>
    <property type="match status" value="1"/>
</dbReference>
<organism evidence="5 6">
    <name type="scientific">Longimicrobium terrae</name>
    <dbReference type="NCBI Taxonomy" id="1639882"/>
    <lineage>
        <taxon>Bacteria</taxon>
        <taxon>Pseudomonadati</taxon>
        <taxon>Gemmatimonadota</taxon>
        <taxon>Longimicrobiia</taxon>
        <taxon>Longimicrobiales</taxon>
        <taxon>Longimicrobiaceae</taxon>
        <taxon>Longimicrobium</taxon>
    </lineage>
</organism>
<dbReference type="SMART" id="SM00086">
    <property type="entry name" value="PAC"/>
    <property type="match status" value="2"/>
</dbReference>
<keyword evidence="6" id="KW-1185">Reference proteome</keyword>
<dbReference type="RefSeq" id="WP_170036088.1">
    <property type="nucleotide sequence ID" value="NZ_JABDTL010000002.1"/>
</dbReference>
<dbReference type="InterPro" id="IPR000700">
    <property type="entry name" value="PAS-assoc_C"/>
</dbReference>
<dbReference type="InterPro" id="IPR000160">
    <property type="entry name" value="GGDEF_dom"/>
</dbReference>
<dbReference type="PROSITE" id="PS50887">
    <property type="entry name" value="GGDEF"/>
    <property type="match status" value="1"/>
</dbReference>
<evidence type="ECO:0000259" key="2">
    <source>
        <dbReference type="PROSITE" id="PS50113"/>
    </source>
</evidence>
<feature type="domain" description="EAL" evidence="3">
    <location>
        <begin position="445"/>
        <end position="702"/>
    </location>
</feature>
<reference evidence="5 6" key="1">
    <citation type="submission" date="2020-08" db="EMBL/GenBank/DDBJ databases">
        <title>Genomic Encyclopedia of Type Strains, Phase IV (KMG-IV): sequencing the most valuable type-strain genomes for metagenomic binning, comparative biology and taxonomic classification.</title>
        <authorList>
            <person name="Goeker M."/>
        </authorList>
    </citation>
    <scope>NUCLEOTIDE SEQUENCE [LARGE SCALE GENOMIC DNA]</scope>
    <source>
        <strain evidence="5 6">DSM 29007</strain>
    </source>
</reference>
<proteinExistence type="predicted"/>
<dbReference type="Pfam" id="PF00563">
    <property type="entry name" value="EAL"/>
    <property type="match status" value="1"/>
</dbReference>
<dbReference type="SUPFAM" id="SSF55785">
    <property type="entry name" value="PYP-like sensor domain (PAS domain)"/>
    <property type="match status" value="2"/>
</dbReference>
<dbReference type="NCBIfam" id="TIGR00229">
    <property type="entry name" value="sensory_box"/>
    <property type="match status" value="2"/>
</dbReference>
<dbReference type="InterPro" id="IPR029787">
    <property type="entry name" value="Nucleotide_cyclase"/>
</dbReference>
<sequence length="706" mass="76746">MSGGAGRTGEHAGGAGLHGETYFRALIENASDVISVLEADGTVRYHSPAIQRLLGFAPERLVGTSAFAGAHLEDADAVRAAFDEVRRTPGAMRSITYRNRHATDGWRVMEVTATNLLHAPAVAGIVINSRDVTERANAENALRESEIRFRTVAESLGEGLLITDLNDVISYANPRMEQIYGYTPEELVGRAGMDVLIPPEDVQAFREGLARRAEGTAERYEMRSLRKDGTTGWVEVHGTPFLNAAGEVVGTLGAITDVTERRRVDEQLAHDALHDALTGLSNRALFLNRVEHELMRLRSGRGSPFAVLFLDVDRFKIVNDSLGHGTGDDLLREMGARLVRTLRPGDTVSRFGGDEFTVMLDGVGTVTEATHIADELLHALGLPFSIGGREVYASVSIGIALCESGDAVPEHLLRNADAALGRAKSQGKARYEVFDRRMHAAAVRRLQIETDLRRAVANGELRLAYQPVVRLDTGRIVGFEALVRWEHPEHGTILPGDFIPVAEETGQIVQIGRWVMDEACRVLAGWQLSAPRGDAPLTMAVNVSANQFLQTDIVDQVDQCLRKHGLPPGSVMLEITESLLIDKAEVVAETLRALRALGVQLHLDDFGTGYSSLAYLERFPIDVVKIDRSFVHGMQDEPRRARFVAGIAAFARSLGVGVVAEGVDSPAQPALLRDLGCQYAQGYLFARPLPAEDAERLLGADCIAGT</sequence>
<dbReference type="CDD" id="cd01949">
    <property type="entry name" value="GGDEF"/>
    <property type="match status" value="1"/>
</dbReference>
<evidence type="ECO:0000259" key="4">
    <source>
        <dbReference type="PROSITE" id="PS50887"/>
    </source>
</evidence>
<dbReference type="PROSITE" id="PS50112">
    <property type="entry name" value="PAS"/>
    <property type="match status" value="2"/>
</dbReference>
<feature type="domain" description="PAS" evidence="1">
    <location>
        <begin position="19"/>
        <end position="89"/>
    </location>
</feature>
<feature type="domain" description="GGDEF" evidence="4">
    <location>
        <begin position="303"/>
        <end position="436"/>
    </location>
</feature>
<dbReference type="InterPro" id="IPR001633">
    <property type="entry name" value="EAL_dom"/>
</dbReference>
<dbReference type="InterPro" id="IPR035965">
    <property type="entry name" value="PAS-like_dom_sf"/>
</dbReference>
<dbReference type="Proteomes" id="UP000582837">
    <property type="component" value="Unassembled WGS sequence"/>
</dbReference>
<evidence type="ECO:0000259" key="1">
    <source>
        <dbReference type="PROSITE" id="PS50112"/>
    </source>
</evidence>
<dbReference type="Gene3D" id="3.20.20.450">
    <property type="entry name" value="EAL domain"/>
    <property type="match status" value="1"/>
</dbReference>
<dbReference type="SMART" id="SM00052">
    <property type="entry name" value="EAL"/>
    <property type="match status" value="1"/>
</dbReference>
<dbReference type="SMART" id="SM00267">
    <property type="entry name" value="GGDEF"/>
    <property type="match status" value="1"/>
</dbReference>
<dbReference type="Pfam" id="PF08448">
    <property type="entry name" value="PAS_4"/>
    <property type="match status" value="2"/>
</dbReference>
<dbReference type="CDD" id="cd00130">
    <property type="entry name" value="PAS"/>
    <property type="match status" value="2"/>
</dbReference>
<dbReference type="Gene3D" id="3.30.70.270">
    <property type="match status" value="1"/>
</dbReference>
<dbReference type="CDD" id="cd01948">
    <property type="entry name" value="EAL"/>
    <property type="match status" value="1"/>
</dbReference>
<dbReference type="PANTHER" id="PTHR44757">
    <property type="entry name" value="DIGUANYLATE CYCLASE DGCP"/>
    <property type="match status" value="1"/>
</dbReference>
<dbReference type="SMART" id="SM00091">
    <property type="entry name" value="PAS"/>
    <property type="match status" value="2"/>
</dbReference>
<feature type="domain" description="PAC" evidence="2">
    <location>
        <begin position="218"/>
        <end position="270"/>
    </location>
</feature>